<accession>A0A3G4ZRA8</accession>
<protein>
    <recommendedName>
        <fullName evidence="2">EF-hand domain-containing protein</fullName>
    </recommendedName>
</protein>
<sequence length="218" mass="24726">MANLDDLKTKIMAVIATNDSFKMEDLIAILSPISDFIENPVFKDNIDEIITVITQDRDGNNKFDMDDLKLMVKDISALTSLATALFLIIGAIPTIKIDYQAGTSEEIVFKLLAYLFLVLIPTKTGHPWTVDEKQEVVNVTLTVYEMIKSSQMVQNVINKVKSWLQSKVWCKCFWPTEEHPALAQKMPAVKMDLQVAMNDVRDKGLMMKEIKMLKARLV</sequence>
<organism evidence="1">
    <name type="scientific">Barrevirus sp</name>
    <dbReference type="NCBI Taxonomy" id="2487763"/>
    <lineage>
        <taxon>Viruses</taxon>
        <taxon>Varidnaviria</taxon>
        <taxon>Bamfordvirae</taxon>
        <taxon>Nucleocytoviricota</taxon>
        <taxon>Megaviricetes</taxon>
        <taxon>Imitervirales</taxon>
        <taxon>Mimiviridae</taxon>
        <taxon>Klosneuvirinae</taxon>
    </lineage>
</organism>
<evidence type="ECO:0000313" key="1">
    <source>
        <dbReference type="EMBL" id="AYV76874.1"/>
    </source>
</evidence>
<dbReference type="EMBL" id="MK071999">
    <property type="protein sequence ID" value="AYV76874.1"/>
    <property type="molecule type" value="Genomic_DNA"/>
</dbReference>
<reference evidence="1" key="1">
    <citation type="submission" date="2018-10" db="EMBL/GenBank/DDBJ databases">
        <title>Hidden diversity of soil giant viruses.</title>
        <authorList>
            <person name="Schulz F."/>
            <person name="Alteio L."/>
            <person name="Goudeau D."/>
            <person name="Ryan E.M."/>
            <person name="Malmstrom R.R."/>
            <person name="Blanchard J."/>
            <person name="Woyke T."/>
        </authorList>
    </citation>
    <scope>NUCLEOTIDE SEQUENCE</scope>
    <source>
        <strain evidence="1">BAV1</strain>
    </source>
</reference>
<proteinExistence type="predicted"/>
<evidence type="ECO:0008006" key="2">
    <source>
        <dbReference type="Google" id="ProtNLM"/>
    </source>
</evidence>
<name>A0A3G4ZRA8_9VIRU</name>
<gene>
    <name evidence="1" type="ORF">Barrevirus2_27</name>
</gene>